<name>A0A9W9TTT7_PENCI</name>
<feature type="chain" id="PRO_5040941393" evidence="1">
    <location>
        <begin position="34"/>
        <end position="221"/>
    </location>
</feature>
<reference evidence="2" key="1">
    <citation type="submission" date="2022-11" db="EMBL/GenBank/DDBJ databases">
        <authorList>
            <person name="Petersen C."/>
        </authorList>
    </citation>
    <scope>NUCLEOTIDE SEQUENCE</scope>
    <source>
        <strain evidence="2">IBT 23319</strain>
    </source>
</reference>
<feature type="signal peptide" evidence="1">
    <location>
        <begin position="1"/>
        <end position="33"/>
    </location>
</feature>
<dbReference type="AlphaFoldDB" id="A0A9W9TTT7"/>
<dbReference type="OrthoDB" id="5335812at2759"/>
<sequence length="221" mass="25194">MTLASLVGLYEIFNASLLFALVVSHHIPNECRSEPAMPMSAQHHLDLEPQIGNRESHSAFLNDEFETLALTSWSLHYKSCVQHFLKHGQYTLEVQSLAALINIRLPHQRISQAVDTSLRQYIQRLIVTAHDSPSILLAFFGGAWESGVACILKEERMNYLFAAKSNGWASTKTAYDILPDEQTPFLRPLRNPSENEIQTAEIQWSEWLAMQDWMVGERSPW</sequence>
<protein>
    <submittedName>
        <fullName evidence="2">Uncharacterized protein</fullName>
    </submittedName>
</protein>
<dbReference type="RefSeq" id="XP_056503463.1">
    <property type="nucleotide sequence ID" value="XM_056640969.1"/>
</dbReference>
<keyword evidence="3" id="KW-1185">Reference proteome</keyword>
<dbReference type="GeneID" id="81380136"/>
<dbReference type="EMBL" id="JAPQKT010000002">
    <property type="protein sequence ID" value="KAJ5240458.1"/>
    <property type="molecule type" value="Genomic_DNA"/>
</dbReference>
<evidence type="ECO:0000313" key="3">
    <source>
        <dbReference type="Proteomes" id="UP001147733"/>
    </source>
</evidence>
<dbReference type="PANTHER" id="PTHR42087:SF2">
    <property type="match status" value="1"/>
</dbReference>
<accession>A0A9W9TTT7</accession>
<keyword evidence="1" id="KW-0732">Signal</keyword>
<reference evidence="2" key="2">
    <citation type="journal article" date="2023" name="IMA Fungus">
        <title>Comparative genomic study of the Penicillium genus elucidates a diverse pangenome and 15 lateral gene transfer events.</title>
        <authorList>
            <person name="Petersen C."/>
            <person name="Sorensen T."/>
            <person name="Nielsen M.R."/>
            <person name="Sondergaard T.E."/>
            <person name="Sorensen J.L."/>
            <person name="Fitzpatrick D.A."/>
            <person name="Frisvad J.C."/>
            <person name="Nielsen K.L."/>
        </authorList>
    </citation>
    <scope>NUCLEOTIDE SEQUENCE</scope>
    <source>
        <strain evidence="2">IBT 23319</strain>
    </source>
</reference>
<gene>
    <name evidence="2" type="ORF">N7469_002049</name>
</gene>
<comment type="caution">
    <text evidence="2">The sequence shown here is derived from an EMBL/GenBank/DDBJ whole genome shotgun (WGS) entry which is preliminary data.</text>
</comment>
<organism evidence="2 3">
    <name type="scientific">Penicillium citrinum</name>
    <dbReference type="NCBI Taxonomy" id="5077"/>
    <lineage>
        <taxon>Eukaryota</taxon>
        <taxon>Fungi</taxon>
        <taxon>Dikarya</taxon>
        <taxon>Ascomycota</taxon>
        <taxon>Pezizomycotina</taxon>
        <taxon>Eurotiomycetes</taxon>
        <taxon>Eurotiomycetidae</taxon>
        <taxon>Eurotiales</taxon>
        <taxon>Aspergillaceae</taxon>
        <taxon>Penicillium</taxon>
    </lineage>
</organism>
<dbReference type="Proteomes" id="UP001147733">
    <property type="component" value="Unassembled WGS sequence"/>
</dbReference>
<evidence type="ECO:0000313" key="2">
    <source>
        <dbReference type="EMBL" id="KAJ5240458.1"/>
    </source>
</evidence>
<proteinExistence type="predicted"/>
<dbReference type="InterPro" id="IPR053267">
    <property type="entry name" value="Verrucosidin_biosynth-assoc"/>
</dbReference>
<evidence type="ECO:0000256" key="1">
    <source>
        <dbReference type="SAM" id="SignalP"/>
    </source>
</evidence>
<dbReference type="PANTHER" id="PTHR42087">
    <property type="entry name" value="ILP IS AN APOPTOSIS INHIBITOR"/>
    <property type="match status" value="1"/>
</dbReference>